<organism evidence="5 6">
    <name type="scientific">Archangium gephyra</name>
    <dbReference type="NCBI Taxonomy" id="48"/>
    <lineage>
        <taxon>Bacteria</taxon>
        <taxon>Pseudomonadati</taxon>
        <taxon>Myxococcota</taxon>
        <taxon>Myxococcia</taxon>
        <taxon>Myxococcales</taxon>
        <taxon>Cystobacterineae</taxon>
        <taxon>Archangiaceae</taxon>
        <taxon>Archangium</taxon>
    </lineage>
</organism>
<comment type="similarity">
    <text evidence="1">Belongs to the transglycosylase Slt family.</text>
</comment>
<keyword evidence="2" id="KW-0732">Signal</keyword>
<dbReference type="InterPro" id="IPR008258">
    <property type="entry name" value="Transglycosylase_SLT_dom_1"/>
</dbReference>
<dbReference type="InterPro" id="IPR008939">
    <property type="entry name" value="Lytic_TGlycosylase_superhlx_U"/>
</dbReference>
<dbReference type="PANTHER" id="PTHR37423:SF2">
    <property type="entry name" value="MEMBRANE-BOUND LYTIC MUREIN TRANSGLYCOSYLASE C"/>
    <property type="match status" value="1"/>
</dbReference>
<feature type="domain" description="Transglycosylase SLT" evidence="3">
    <location>
        <begin position="641"/>
        <end position="750"/>
    </location>
</feature>
<dbReference type="SUPFAM" id="SSF48452">
    <property type="entry name" value="TPR-like"/>
    <property type="match status" value="1"/>
</dbReference>
<dbReference type="InterPro" id="IPR011990">
    <property type="entry name" value="TPR-like_helical_dom_sf"/>
</dbReference>
<dbReference type="Pfam" id="PF01464">
    <property type="entry name" value="SLT"/>
    <property type="match status" value="1"/>
</dbReference>
<dbReference type="CDD" id="cd13401">
    <property type="entry name" value="Slt70-like"/>
    <property type="match status" value="1"/>
</dbReference>
<accession>A0A2W5TP45</accession>
<dbReference type="InterPro" id="IPR023346">
    <property type="entry name" value="Lysozyme-like_dom_sf"/>
</dbReference>
<dbReference type="GO" id="GO:0004553">
    <property type="term" value="F:hydrolase activity, hydrolyzing O-glycosyl compounds"/>
    <property type="evidence" value="ECO:0007669"/>
    <property type="project" value="InterPro"/>
</dbReference>
<evidence type="ECO:0000313" key="6">
    <source>
        <dbReference type="Proteomes" id="UP000249061"/>
    </source>
</evidence>
<name>A0A2W5TP45_9BACT</name>
<dbReference type="InterPro" id="IPR000189">
    <property type="entry name" value="Transglyc_AS"/>
</dbReference>
<dbReference type="Gene3D" id="1.10.530.10">
    <property type="match status" value="1"/>
</dbReference>
<dbReference type="AlphaFoldDB" id="A0A2W5TP45"/>
<evidence type="ECO:0000259" key="4">
    <source>
        <dbReference type="Pfam" id="PF13525"/>
    </source>
</evidence>
<evidence type="ECO:0000313" key="5">
    <source>
        <dbReference type="EMBL" id="PZR17340.1"/>
    </source>
</evidence>
<dbReference type="PANTHER" id="PTHR37423">
    <property type="entry name" value="SOLUBLE LYTIC MUREIN TRANSGLYCOSYLASE-RELATED"/>
    <property type="match status" value="1"/>
</dbReference>
<feature type="domain" description="Outer membrane lipoprotein BamD-like" evidence="4">
    <location>
        <begin position="390"/>
        <end position="526"/>
    </location>
</feature>
<dbReference type="Pfam" id="PF13525">
    <property type="entry name" value="YfiO"/>
    <property type="match status" value="1"/>
</dbReference>
<dbReference type="EMBL" id="QFQP01000002">
    <property type="protein sequence ID" value="PZR17340.1"/>
    <property type="molecule type" value="Genomic_DNA"/>
</dbReference>
<evidence type="ECO:0000259" key="3">
    <source>
        <dbReference type="Pfam" id="PF01464"/>
    </source>
</evidence>
<comment type="caution">
    <text evidence="5">The sequence shown here is derived from an EMBL/GenBank/DDBJ whole genome shotgun (WGS) entry which is preliminary data.</text>
</comment>
<evidence type="ECO:0000256" key="1">
    <source>
        <dbReference type="ARBA" id="ARBA00007734"/>
    </source>
</evidence>
<dbReference type="SUPFAM" id="SSF53955">
    <property type="entry name" value="Lysozyme-like"/>
    <property type="match status" value="1"/>
</dbReference>
<dbReference type="Proteomes" id="UP000249061">
    <property type="component" value="Unassembled WGS sequence"/>
</dbReference>
<dbReference type="GO" id="GO:0016020">
    <property type="term" value="C:membrane"/>
    <property type="evidence" value="ECO:0007669"/>
    <property type="project" value="InterPro"/>
</dbReference>
<sequence length="802" mass="87387">MCGFGLPAAARSGPGQLTRTAIRLRAAITLRGLPAPAPVIQRGFPPTGPGILMGLTQFSEFARTGIIRRERARCTAVAEPMSNRGPMIQTGLLRCVLLTLSLSGFAHAQSAALLEHVRVHRPNLVADAQAELEACVAAKCATADRLALLTGFLELSSGDAKAAAERLSKSKPPKGLEAFHAWYLGEAQSWSGRRAEALQSITLARKTAPKWLITRIDRRIAELALELGQYARAKTLLDADPEVTKLPELLYTRALTRDALKQTAKAREDWKALAIRFPTHPHGIAAQQKLEATGAWRLSFEEAVMRAEYLLGAGDAKGCLAALETIEPPNEKSKAKVPAKKAKLALLRGQALLARGKERDAEAQAQLAIAADGPPGIAAPALMVSARRFMRLNDNLAARTAFHKVDETYPDDGAADEAAYLAAWLAMNAADFPAAISEFEAFEAKHPGSKKKDEARWFRGFSHFRAKQYEKAREVLLTLPVDFPKSSLVPQALYWSARAAQLTPKTKVDFNAEYRALVSSFPGTFYGLLSSERLSEGGVLTALPFGAEPKSLIVKRPPALDLAAALAETGLFRDAAAEVMRALSSMPSGEALTWGHALQALGDYNAAHIIAARNLWGACYVQRAPEALALMYPRAFRPSVETWAEQHGIEPSLAWAIMRRESAFAPEVTSLADARGLMQIIPPTAKSITRTLNIPAADDAELYSPEWNIRLGTWYLRALQDRLKHPTLVAGAYNGGPNAVARWARERGDEPLDLWVEQIPFKETRGYVKQVTADLFIYRQLYGAEPKRLSLVVPTPGQGVDF</sequence>
<dbReference type="PROSITE" id="PS00922">
    <property type="entry name" value="TRANSGLYCOSYLASE"/>
    <property type="match status" value="1"/>
</dbReference>
<protein>
    <submittedName>
        <fullName evidence="5">Lytic transglycosylase</fullName>
    </submittedName>
</protein>
<dbReference type="GO" id="GO:0000270">
    <property type="term" value="P:peptidoglycan metabolic process"/>
    <property type="evidence" value="ECO:0007669"/>
    <property type="project" value="InterPro"/>
</dbReference>
<dbReference type="Gene3D" id="1.25.40.10">
    <property type="entry name" value="Tetratricopeptide repeat domain"/>
    <property type="match status" value="2"/>
</dbReference>
<dbReference type="GO" id="GO:0042597">
    <property type="term" value="C:periplasmic space"/>
    <property type="evidence" value="ECO:0007669"/>
    <property type="project" value="InterPro"/>
</dbReference>
<proteinExistence type="inferred from homology"/>
<dbReference type="SUPFAM" id="SSF48435">
    <property type="entry name" value="Bacterial muramidases"/>
    <property type="match status" value="1"/>
</dbReference>
<reference evidence="5 6" key="1">
    <citation type="submission" date="2017-08" db="EMBL/GenBank/DDBJ databases">
        <title>Infants hospitalized years apart are colonized by the same room-sourced microbial strains.</title>
        <authorList>
            <person name="Brooks B."/>
            <person name="Olm M.R."/>
            <person name="Firek B.A."/>
            <person name="Baker R."/>
            <person name="Thomas B.C."/>
            <person name="Morowitz M.J."/>
            <person name="Banfield J.F."/>
        </authorList>
    </citation>
    <scope>NUCLEOTIDE SEQUENCE [LARGE SCALE GENOMIC DNA]</scope>
    <source>
        <strain evidence="5">S2_003_000_R2_14</strain>
    </source>
</reference>
<dbReference type="InterPro" id="IPR039565">
    <property type="entry name" value="BamD-like"/>
</dbReference>
<gene>
    <name evidence="5" type="ORF">DI536_03160</name>
</gene>
<evidence type="ECO:0000256" key="2">
    <source>
        <dbReference type="ARBA" id="ARBA00022729"/>
    </source>
</evidence>
<dbReference type="GO" id="GO:0008933">
    <property type="term" value="F:peptidoglycan lytic transglycosylase activity"/>
    <property type="evidence" value="ECO:0007669"/>
    <property type="project" value="InterPro"/>
</dbReference>